<name>Q01DM4_OSTTA</name>
<protein>
    <submittedName>
        <fullName evidence="2">Unnamed product</fullName>
    </submittedName>
</protein>
<dbReference type="EMBL" id="CAID01000002">
    <property type="protein sequence ID" value="CAL52579.1"/>
    <property type="molecule type" value="Genomic_DNA"/>
</dbReference>
<feature type="chain" id="PRO_5030174954" evidence="1">
    <location>
        <begin position="29"/>
        <end position="139"/>
    </location>
</feature>
<gene>
    <name evidence="3" type="ORF">BE221DRAFT_202241</name>
    <name evidence="2" type="ORF">OT_ostta02g04640</name>
</gene>
<organism evidence="2 4">
    <name type="scientific">Ostreococcus tauri</name>
    <name type="common">Marine green alga</name>
    <dbReference type="NCBI Taxonomy" id="70448"/>
    <lineage>
        <taxon>Eukaryota</taxon>
        <taxon>Viridiplantae</taxon>
        <taxon>Chlorophyta</taxon>
        <taxon>Mamiellophyceae</taxon>
        <taxon>Mamiellales</taxon>
        <taxon>Bathycoccaceae</taxon>
        <taxon>Ostreococcus</taxon>
    </lineage>
</organism>
<keyword evidence="4" id="KW-1185">Reference proteome</keyword>
<keyword evidence="1" id="KW-0732">Signal</keyword>
<dbReference type="GeneID" id="9835606"/>
<feature type="signal peptide" evidence="1">
    <location>
        <begin position="1"/>
        <end position="28"/>
    </location>
</feature>
<reference evidence="2 4" key="1">
    <citation type="journal article" date="2006" name="Proc. Natl. Acad. Sci. U.S.A.">
        <title>Genome analysis of the smallest free-living eukaryote Ostreococcus tauri unveils many unique features.</title>
        <authorList>
            <person name="Derelle E."/>
            <person name="Ferraz C."/>
            <person name="Rombauts S."/>
            <person name="Rouze P."/>
            <person name="Worden A.Z."/>
            <person name="Robbens S."/>
            <person name="Partensky F."/>
            <person name="Degroeve S."/>
            <person name="Echeynie S."/>
            <person name="Cooke R."/>
            <person name="Saeys Y."/>
            <person name="Wuyts J."/>
            <person name="Jabbari K."/>
            <person name="Bowler C."/>
            <person name="Panaud O."/>
            <person name="Piegu B."/>
            <person name="Ball S.G."/>
            <person name="Ral J.-P."/>
            <person name="Bouget F.-Y."/>
            <person name="Piganeau G."/>
            <person name="De Baets B."/>
            <person name="Picard A."/>
            <person name="Delseny M."/>
            <person name="Demaille J."/>
            <person name="Van de Peer Y."/>
            <person name="Moreau H."/>
        </authorList>
    </citation>
    <scope>NUCLEOTIDE SEQUENCE [LARGE SCALE GENOMIC DNA]</scope>
    <source>
        <strain evidence="2 4">OTTH0595</strain>
    </source>
</reference>
<dbReference type="InParanoid" id="Q01DM4"/>
<dbReference type="KEGG" id="ota:OT_ostta02g04640"/>
<dbReference type="Proteomes" id="UP000009170">
    <property type="component" value="Unassembled WGS sequence"/>
</dbReference>
<accession>A0A454XZC4</accession>
<evidence type="ECO:0000313" key="4">
    <source>
        <dbReference type="Proteomes" id="UP000009170"/>
    </source>
</evidence>
<evidence type="ECO:0000256" key="1">
    <source>
        <dbReference type="SAM" id="SignalP"/>
    </source>
</evidence>
<accession>Q01DM4</accession>
<accession>A0A1Y5HYE2</accession>
<dbReference type="RefSeq" id="XP_003075307.1">
    <property type="nucleotide sequence ID" value="XM_003075259.1"/>
</dbReference>
<reference evidence="2" key="2">
    <citation type="journal article" date="2014" name="BMC Genomics">
        <title>An improved genome of the model marine alga Ostreococcus tauri unfolds by assessing Illumina de novo assemblies.</title>
        <authorList>
            <person name="Blanc-Mathieu R."/>
            <person name="Verhelst B."/>
            <person name="Derelle E."/>
            <person name="Rombauts S."/>
            <person name="Bouget F.Y."/>
            <person name="Carre I."/>
            <person name="Chateau A."/>
            <person name="Eyre-Walker A."/>
            <person name="Grimsley N."/>
            <person name="Moreau H."/>
            <person name="Piegu B."/>
            <person name="Rivals E."/>
            <person name="Schackwitz W."/>
            <person name="Van de Peer Y."/>
            <person name="Piganeau G."/>
        </authorList>
    </citation>
    <scope>NUCLEOTIDE SEQUENCE</scope>
    <source>
        <strain evidence="2">RCC4221</strain>
    </source>
</reference>
<dbReference type="AlphaFoldDB" id="Q01DM4"/>
<proteinExistence type="predicted"/>
<sequence>MRRRRARVHAFALVLTCVLMSLASRARAREIEENPRRGRALRQILAPARYSAVSFRDALYELGEALVDLALVPIQFRWVDEMNARARATPEPEDGVDAYEIRDGDDLVYAGEPYEIAAEDRDDRVVRQWLREAAQNDGE</sequence>
<reference evidence="3" key="3">
    <citation type="submission" date="2017-04" db="EMBL/GenBank/DDBJ databases">
        <title>Population genomics of picophytoplankton unveils novel chromosome hypervariability.</title>
        <authorList>
            <consortium name="DOE Joint Genome Institute"/>
            <person name="Blanc-Mathieu R."/>
            <person name="Krasovec M."/>
            <person name="Hebrard M."/>
            <person name="Yau S."/>
            <person name="Desgranges E."/>
            <person name="Martin J."/>
            <person name="Schackwitz W."/>
            <person name="Kuo A."/>
            <person name="Salin G."/>
            <person name="Donnadieu C."/>
            <person name="Desdevises Y."/>
            <person name="Sanchez-Ferandin S."/>
            <person name="Moreau H."/>
            <person name="Rivals E."/>
            <person name="Grigoriev I.V."/>
            <person name="Grimsley N."/>
            <person name="Eyre-Walker A."/>
            <person name="Piganeau G."/>
        </authorList>
    </citation>
    <scope>NUCLEOTIDE SEQUENCE [LARGE SCALE GENOMIC DNA]</scope>
    <source>
        <strain evidence="3">RCC 1115</strain>
    </source>
</reference>
<evidence type="ECO:0000313" key="2">
    <source>
        <dbReference type="EMBL" id="CAL52579.1"/>
    </source>
</evidence>
<dbReference type="Proteomes" id="UP000195557">
    <property type="component" value="Unassembled WGS sequence"/>
</dbReference>
<evidence type="ECO:0000313" key="3">
    <source>
        <dbReference type="EMBL" id="OUS42306.1"/>
    </source>
</evidence>
<dbReference type="EMBL" id="KZ155839">
    <property type="protein sequence ID" value="OUS42306.1"/>
    <property type="molecule type" value="Genomic_DNA"/>
</dbReference>
<dbReference type="OrthoDB" id="10548321at2759"/>